<comment type="caution">
    <text evidence="1">The sequence shown here is derived from an EMBL/GenBank/DDBJ whole genome shotgun (WGS) entry which is preliminary data.</text>
</comment>
<dbReference type="InterPro" id="IPR045277">
    <property type="entry name" value="DRE1A-I"/>
</dbReference>
<protein>
    <submittedName>
        <fullName evidence="1">Uncharacterized protein</fullName>
    </submittedName>
</protein>
<dbReference type="GO" id="GO:0003700">
    <property type="term" value="F:DNA-binding transcription factor activity"/>
    <property type="evidence" value="ECO:0007669"/>
    <property type="project" value="InterPro"/>
</dbReference>
<dbReference type="PANTHER" id="PTHR31839">
    <property type="entry name" value="DEHYDRATION-RESPONSIVE ELEMENT-BINDING PROTEIN 1D"/>
    <property type="match status" value="1"/>
</dbReference>
<dbReference type="Proteomes" id="UP000729402">
    <property type="component" value="Unassembled WGS sequence"/>
</dbReference>
<reference evidence="1" key="1">
    <citation type="journal article" date="2021" name="bioRxiv">
        <title>Whole Genome Assembly and Annotation of Northern Wild Rice, Zizania palustris L., Supports a Whole Genome Duplication in the Zizania Genus.</title>
        <authorList>
            <person name="Haas M."/>
            <person name="Kono T."/>
            <person name="Macchietto M."/>
            <person name="Millas R."/>
            <person name="McGilp L."/>
            <person name="Shao M."/>
            <person name="Duquette J."/>
            <person name="Hirsch C.N."/>
            <person name="Kimball J."/>
        </authorList>
    </citation>
    <scope>NUCLEOTIDE SEQUENCE</scope>
    <source>
        <tissue evidence="1">Fresh leaf tissue</tissue>
    </source>
</reference>
<reference evidence="1" key="2">
    <citation type="submission" date="2021-02" db="EMBL/GenBank/DDBJ databases">
        <authorList>
            <person name="Kimball J.A."/>
            <person name="Haas M.W."/>
            <person name="Macchietto M."/>
            <person name="Kono T."/>
            <person name="Duquette J."/>
            <person name="Shao M."/>
        </authorList>
    </citation>
    <scope>NUCLEOTIDE SEQUENCE</scope>
    <source>
        <tissue evidence="1">Fresh leaf tissue</tissue>
    </source>
</reference>
<evidence type="ECO:0000313" key="1">
    <source>
        <dbReference type="EMBL" id="KAG8087759.1"/>
    </source>
</evidence>
<dbReference type="AlphaFoldDB" id="A0A8J5WGB5"/>
<evidence type="ECO:0000313" key="2">
    <source>
        <dbReference type="Proteomes" id="UP000729402"/>
    </source>
</evidence>
<accession>A0A8J5WGB5</accession>
<sequence length="164" mass="16880">MPISTRRSHGEDERELGELHLLLDGAVLAEAPRGAHQVPGDAAPSVPRGAAPRAAAASDGCARCACRAAAASASGSAGSTRPRRPRARTHDAAMLALCGPSAAARLNFADSAWLLDVPRASAASVLPDVQSAANEAVADFQRRRTEGLPATSVGVHRAVHRRPC</sequence>
<dbReference type="OrthoDB" id="10632090at2759"/>
<dbReference type="EMBL" id="JAAALK010000082">
    <property type="protein sequence ID" value="KAG8087759.1"/>
    <property type="molecule type" value="Genomic_DNA"/>
</dbReference>
<organism evidence="1 2">
    <name type="scientific">Zizania palustris</name>
    <name type="common">Northern wild rice</name>
    <dbReference type="NCBI Taxonomy" id="103762"/>
    <lineage>
        <taxon>Eukaryota</taxon>
        <taxon>Viridiplantae</taxon>
        <taxon>Streptophyta</taxon>
        <taxon>Embryophyta</taxon>
        <taxon>Tracheophyta</taxon>
        <taxon>Spermatophyta</taxon>
        <taxon>Magnoliopsida</taxon>
        <taxon>Liliopsida</taxon>
        <taxon>Poales</taxon>
        <taxon>Poaceae</taxon>
        <taxon>BOP clade</taxon>
        <taxon>Oryzoideae</taxon>
        <taxon>Oryzeae</taxon>
        <taxon>Zizaniinae</taxon>
        <taxon>Zizania</taxon>
    </lineage>
</organism>
<dbReference type="PANTHER" id="PTHR31839:SF11">
    <property type="entry name" value="DEHYDRATION-RESPONSIVE ELEMENT-BINDING PROTEIN 1D"/>
    <property type="match status" value="1"/>
</dbReference>
<name>A0A8J5WGB5_ZIZPA</name>
<proteinExistence type="predicted"/>
<gene>
    <name evidence="1" type="ORF">GUJ93_ZPchr0010g11235</name>
</gene>
<keyword evidence="2" id="KW-1185">Reference proteome</keyword>